<dbReference type="KEGG" id="cbab:SMCB_0614"/>
<dbReference type="GO" id="GO:0016740">
    <property type="term" value="F:transferase activity"/>
    <property type="evidence" value="ECO:0007669"/>
    <property type="project" value="UniProtKB-KW"/>
</dbReference>
<gene>
    <name evidence="1" type="ORF">SMCB_0614</name>
</gene>
<protein>
    <submittedName>
        <fullName evidence="1">4-hydroxybenzoate polyprenyltransferase and related prenyltransferase</fullName>
    </submittedName>
</protein>
<organism evidence="1 2">
    <name type="scientific">Serpentinimonas maccroryi</name>
    <dbReference type="NCBI Taxonomy" id="1458426"/>
    <lineage>
        <taxon>Bacteria</taxon>
        <taxon>Pseudomonadati</taxon>
        <taxon>Pseudomonadota</taxon>
        <taxon>Betaproteobacteria</taxon>
        <taxon>Burkholderiales</taxon>
        <taxon>Comamonadaceae</taxon>
        <taxon>Serpentinimonas</taxon>
    </lineage>
</organism>
<keyword evidence="2" id="KW-1185">Reference proteome</keyword>
<proteinExistence type="predicted"/>
<sequence>MADPVEFVVKKLPYDLSSHGGLALVGRLFKRINLPAMVDPKYPLRSGIANSDILKCYVAMLTLGKNDFEAVEAFRKQRFAHQALGLRAVPSSATLRQRFDAMGCEWSELADSINRAIKRKQSCEFGCWPQSCPRQCRRSTRGKKHQGQT</sequence>
<accession>A0A060NM79</accession>
<evidence type="ECO:0000313" key="2">
    <source>
        <dbReference type="Proteomes" id="UP000066014"/>
    </source>
</evidence>
<keyword evidence="1" id="KW-0808">Transferase</keyword>
<dbReference type="HOGENOM" id="CLU_1746499_0_0_4"/>
<dbReference type="RefSeq" id="WP_052468389.1">
    <property type="nucleotide sequence ID" value="NZ_AP014569.1"/>
</dbReference>
<dbReference type="OrthoDB" id="9815173at2"/>
<name>A0A060NM79_9BURK</name>
<dbReference type="EMBL" id="AP014569">
    <property type="protein sequence ID" value="BAO82842.1"/>
    <property type="molecule type" value="Genomic_DNA"/>
</dbReference>
<reference evidence="1 2" key="1">
    <citation type="journal article" date="2014" name="Nat. Commun.">
        <title>Physiological and genomic features of highly alkaliphilic hydrogen-utilizing Betaproteobacteria from a continental serpentinizing site.</title>
        <authorList>
            <person name="Suzuki S."/>
            <person name="Kuenen J.G."/>
            <person name="Schipper K."/>
            <person name="van der Velde S."/>
            <person name="Ishii S."/>
            <person name="Wu A."/>
            <person name="Sorokin D.Y."/>
            <person name="Tenney A."/>
            <person name="Meng X.Y."/>
            <person name="Morrill P.L."/>
            <person name="Kamagata Y."/>
            <person name="Muyzer G."/>
            <person name="Nealson K.H."/>
        </authorList>
    </citation>
    <scope>NUCLEOTIDE SEQUENCE [LARGE SCALE GENOMIC DNA]</scope>
    <source>
        <strain evidence="1 2">B1</strain>
    </source>
</reference>
<dbReference type="STRING" id="1458426.SMCB_0614"/>
<dbReference type="Proteomes" id="UP000066014">
    <property type="component" value="Chromosome"/>
</dbReference>
<dbReference type="AlphaFoldDB" id="A0A060NM79"/>
<evidence type="ECO:0000313" key="1">
    <source>
        <dbReference type="EMBL" id="BAO82842.1"/>
    </source>
</evidence>